<name>A0ABP9ZXR3_9GAMM</name>
<feature type="transmembrane region" description="Helical" evidence="6">
    <location>
        <begin position="75"/>
        <end position="94"/>
    </location>
</feature>
<reference evidence="7 8" key="1">
    <citation type="submission" date="2024-04" db="EMBL/GenBank/DDBJ databases">
        <title>Draft genome sequence of Thalassolituus maritimus NBRC 116585.</title>
        <authorList>
            <person name="Miyakawa T."/>
            <person name="Kusuya Y."/>
            <person name="Miura T."/>
        </authorList>
    </citation>
    <scope>NUCLEOTIDE SEQUENCE [LARGE SCALE GENOMIC DNA]</scope>
    <source>
        <strain evidence="7 8">5NW40-0001</strain>
    </source>
</reference>
<comment type="similarity">
    <text evidence="2">Belongs to the UPF0382 family.</text>
</comment>
<evidence type="ECO:0000256" key="1">
    <source>
        <dbReference type="ARBA" id="ARBA00004141"/>
    </source>
</evidence>
<proteinExistence type="inferred from homology"/>
<evidence type="ECO:0000256" key="5">
    <source>
        <dbReference type="ARBA" id="ARBA00023136"/>
    </source>
</evidence>
<dbReference type="EMBL" id="BAABWH010000002">
    <property type="protein sequence ID" value="GAA6144933.1"/>
    <property type="molecule type" value="Genomic_DNA"/>
</dbReference>
<comment type="caution">
    <text evidence="7">The sequence shown here is derived from an EMBL/GenBank/DDBJ whole genome shotgun (WGS) entry which is preliminary data.</text>
</comment>
<evidence type="ECO:0000256" key="3">
    <source>
        <dbReference type="ARBA" id="ARBA00022692"/>
    </source>
</evidence>
<feature type="transmembrane region" description="Helical" evidence="6">
    <location>
        <begin position="100"/>
        <end position="121"/>
    </location>
</feature>
<protein>
    <submittedName>
        <fullName evidence="7">DUF423 domain-containing protein</fullName>
    </submittedName>
</protein>
<feature type="transmembrane region" description="Helical" evidence="6">
    <location>
        <begin position="45"/>
        <end position="63"/>
    </location>
</feature>
<dbReference type="Proteomes" id="UP001481413">
    <property type="component" value="Unassembled WGS sequence"/>
</dbReference>
<evidence type="ECO:0000313" key="8">
    <source>
        <dbReference type="Proteomes" id="UP001481413"/>
    </source>
</evidence>
<comment type="subcellular location">
    <subcellularLocation>
        <location evidence="1">Membrane</location>
        <topology evidence="1">Multi-pass membrane protein</topology>
    </subcellularLocation>
</comment>
<evidence type="ECO:0000256" key="2">
    <source>
        <dbReference type="ARBA" id="ARBA00009694"/>
    </source>
</evidence>
<dbReference type="PANTHER" id="PTHR43461">
    <property type="entry name" value="TRANSMEMBRANE PROTEIN 256"/>
    <property type="match status" value="1"/>
</dbReference>
<dbReference type="InterPro" id="IPR006696">
    <property type="entry name" value="DUF423"/>
</dbReference>
<feature type="transmembrane region" description="Helical" evidence="6">
    <location>
        <begin position="7"/>
        <end position="25"/>
    </location>
</feature>
<keyword evidence="8" id="KW-1185">Reference proteome</keyword>
<dbReference type="RefSeq" id="WP_353293869.1">
    <property type="nucleotide sequence ID" value="NZ_BAABWH010000002.1"/>
</dbReference>
<accession>A0ABP9ZXR3</accession>
<evidence type="ECO:0000256" key="4">
    <source>
        <dbReference type="ARBA" id="ARBA00022989"/>
    </source>
</evidence>
<evidence type="ECO:0000313" key="7">
    <source>
        <dbReference type="EMBL" id="GAA6144933.1"/>
    </source>
</evidence>
<organism evidence="7 8">
    <name type="scientific">Thalassolituus maritimus</name>
    <dbReference type="NCBI Taxonomy" id="484498"/>
    <lineage>
        <taxon>Bacteria</taxon>
        <taxon>Pseudomonadati</taxon>
        <taxon>Pseudomonadota</taxon>
        <taxon>Gammaproteobacteria</taxon>
        <taxon>Oceanospirillales</taxon>
        <taxon>Oceanospirillaceae</taxon>
        <taxon>Thalassolituus</taxon>
    </lineage>
</organism>
<sequence>MKAKTCLNIAAIGGFTGVAFGAFGAHGLKGVIDPELFAAYETGVLYHLVHAVVLLALSAWLFVRPASWIRRSAYLMTLGTVLFSGSLYALAISGERSLGIITPFGGMCWLIGWAFLILAAFRLPTPSNDSE</sequence>
<keyword evidence="3 6" id="KW-0812">Transmembrane</keyword>
<evidence type="ECO:0000256" key="6">
    <source>
        <dbReference type="SAM" id="Phobius"/>
    </source>
</evidence>
<dbReference type="Pfam" id="PF04241">
    <property type="entry name" value="DUF423"/>
    <property type="match status" value="1"/>
</dbReference>
<keyword evidence="5 6" id="KW-0472">Membrane</keyword>
<dbReference type="PANTHER" id="PTHR43461:SF1">
    <property type="entry name" value="TRANSMEMBRANE PROTEIN 256"/>
    <property type="match status" value="1"/>
</dbReference>
<keyword evidence="4 6" id="KW-1133">Transmembrane helix</keyword>
<gene>
    <name evidence="7" type="ORF">NBRC116585_10500</name>
</gene>